<dbReference type="InterPro" id="IPR013762">
    <property type="entry name" value="Integrase-like_cat_sf"/>
</dbReference>
<sequence length="111" mass="12469">MFISHRRPGPGKYLGERDLCPDTGRARLSSDQARDLLDAAPTTDGPGTGWDVHELRHSGLTHLGESGASLLELMAKSRHRKPENLRRYFKPSPQAMRELTSILGPRAERRR</sequence>
<organism evidence="3 4">
    <name type="scientific">Nocardia xishanensis</name>
    <dbReference type="NCBI Taxonomy" id="238964"/>
    <lineage>
        <taxon>Bacteria</taxon>
        <taxon>Bacillati</taxon>
        <taxon>Actinomycetota</taxon>
        <taxon>Actinomycetes</taxon>
        <taxon>Mycobacteriales</taxon>
        <taxon>Nocardiaceae</taxon>
        <taxon>Nocardia</taxon>
    </lineage>
</organism>
<evidence type="ECO:0000256" key="2">
    <source>
        <dbReference type="SAM" id="MobiDB-lite"/>
    </source>
</evidence>
<dbReference type="RefSeq" id="WP_397092777.1">
    <property type="nucleotide sequence ID" value="NZ_JBIRYO010000008.1"/>
</dbReference>
<reference evidence="3 4" key="1">
    <citation type="submission" date="2024-10" db="EMBL/GenBank/DDBJ databases">
        <title>The Natural Products Discovery Center: Release of the First 8490 Sequenced Strains for Exploring Actinobacteria Biosynthetic Diversity.</title>
        <authorList>
            <person name="Kalkreuter E."/>
            <person name="Kautsar S.A."/>
            <person name="Yang D."/>
            <person name="Bader C.D."/>
            <person name="Teijaro C.N."/>
            <person name="Fluegel L."/>
            <person name="Davis C.M."/>
            <person name="Simpson J.R."/>
            <person name="Lauterbach L."/>
            <person name="Steele A.D."/>
            <person name="Gui C."/>
            <person name="Meng S."/>
            <person name="Li G."/>
            <person name="Viehrig K."/>
            <person name="Ye F."/>
            <person name="Su P."/>
            <person name="Kiefer A.F."/>
            <person name="Nichols A."/>
            <person name="Cepeda A.J."/>
            <person name="Yan W."/>
            <person name="Fan B."/>
            <person name="Jiang Y."/>
            <person name="Adhikari A."/>
            <person name="Zheng C.-J."/>
            <person name="Schuster L."/>
            <person name="Cowan T.M."/>
            <person name="Smanski M.J."/>
            <person name="Chevrette M.G."/>
            <person name="De Carvalho L.P.S."/>
            <person name="Shen B."/>
        </authorList>
    </citation>
    <scope>NUCLEOTIDE SEQUENCE [LARGE SCALE GENOMIC DNA]</scope>
    <source>
        <strain evidence="3 4">NPDC019275</strain>
    </source>
</reference>
<comment type="caution">
    <text evidence="3">The sequence shown here is derived from an EMBL/GenBank/DDBJ whole genome shotgun (WGS) entry which is preliminary data.</text>
</comment>
<gene>
    <name evidence="3" type="ORF">ACH49W_14630</name>
</gene>
<dbReference type="SUPFAM" id="SSF56349">
    <property type="entry name" value="DNA breaking-rejoining enzymes"/>
    <property type="match status" value="1"/>
</dbReference>
<keyword evidence="1" id="KW-0233">DNA recombination</keyword>
<evidence type="ECO:0000256" key="1">
    <source>
        <dbReference type="ARBA" id="ARBA00023172"/>
    </source>
</evidence>
<protein>
    <recommendedName>
        <fullName evidence="5">Phage integrase family protein</fullName>
    </recommendedName>
</protein>
<evidence type="ECO:0000313" key="4">
    <source>
        <dbReference type="Proteomes" id="UP001611415"/>
    </source>
</evidence>
<keyword evidence="4" id="KW-1185">Reference proteome</keyword>
<dbReference type="InterPro" id="IPR011010">
    <property type="entry name" value="DNA_brk_join_enz"/>
</dbReference>
<feature type="region of interest" description="Disordered" evidence="2">
    <location>
        <begin position="1"/>
        <end position="50"/>
    </location>
</feature>
<feature type="region of interest" description="Disordered" evidence="2">
    <location>
        <begin position="90"/>
        <end position="111"/>
    </location>
</feature>
<dbReference type="Gene3D" id="1.10.443.10">
    <property type="entry name" value="Intergrase catalytic core"/>
    <property type="match status" value="1"/>
</dbReference>
<name>A0ABW7X0H5_9NOCA</name>
<dbReference type="Proteomes" id="UP001611415">
    <property type="component" value="Unassembled WGS sequence"/>
</dbReference>
<evidence type="ECO:0000313" key="3">
    <source>
        <dbReference type="EMBL" id="MFI2474608.1"/>
    </source>
</evidence>
<dbReference type="EMBL" id="JBIRYO010000008">
    <property type="protein sequence ID" value="MFI2474608.1"/>
    <property type="molecule type" value="Genomic_DNA"/>
</dbReference>
<accession>A0ABW7X0H5</accession>
<evidence type="ECO:0008006" key="5">
    <source>
        <dbReference type="Google" id="ProtNLM"/>
    </source>
</evidence>
<proteinExistence type="predicted"/>